<dbReference type="InterPro" id="IPR008271">
    <property type="entry name" value="Ser/Thr_kinase_AS"/>
</dbReference>
<keyword evidence="11 16" id="KW-0067">ATP-binding</keyword>
<dbReference type="InterPro" id="IPR001245">
    <property type="entry name" value="Ser-Thr/Tyr_kinase_cat_dom"/>
</dbReference>
<keyword evidence="9 16" id="KW-0547">Nucleotide-binding</keyword>
<evidence type="ECO:0000259" key="20">
    <source>
        <dbReference type="PROSITE" id="PS50011"/>
    </source>
</evidence>
<keyword evidence="13 18" id="KW-0472">Membrane</keyword>
<feature type="transmembrane region" description="Helical" evidence="18">
    <location>
        <begin position="478"/>
        <end position="500"/>
    </location>
</feature>
<evidence type="ECO:0000256" key="6">
    <source>
        <dbReference type="ARBA" id="ARBA00022692"/>
    </source>
</evidence>
<dbReference type="PANTHER" id="PTHR47986:SF10">
    <property type="entry name" value="RECEPTOR-LIKE KINASE TMK4"/>
    <property type="match status" value="1"/>
</dbReference>
<dbReference type="Pfam" id="PF13855">
    <property type="entry name" value="LRR_8"/>
    <property type="match status" value="1"/>
</dbReference>
<dbReference type="SMART" id="SM00220">
    <property type="entry name" value="S_TKc"/>
    <property type="match status" value="1"/>
</dbReference>
<dbReference type="SUPFAM" id="SSF56112">
    <property type="entry name" value="Protein kinase-like (PK-like)"/>
    <property type="match status" value="1"/>
</dbReference>
<evidence type="ECO:0000256" key="17">
    <source>
        <dbReference type="SAM" id="MobiDB-lite"/>
    </source>
</evidence>
<feature type="region of interest" description="Disordered" evidence="17">
    <location>
        <begin position="444"/>
        <end position="474"/>
    </location>
</feature>
<evidence type="ECO:0000256" key="5">
    <source>
        <dbReference type="ARBA" id="ARBA00022679"/>
    </source>
</evidence>
<evidence type="ECO:0000256" key="4">
    <source>
        <dbReference type="ARBA" id="ARBA00022614"/>
    </source>
</evidence>
<dbReference type="InterPro" id="IPR003591">
    <property type="entry name" value="Leu-rich_rpt_typical-subtyp"/>
</dbReference>
<comment type="caution">
    <text evidence="21">The sequence shown here is derived from an EMBL/GenBank/DDBJ whole genome shotgun (WGS) entry which is preliminary data.</text>
</comment>
<keyword evidence="5" id="KW-0808">Transferase</keyword>
<accession>A0ABR0D2E7</accession>
<keyword evidence="12 18" id="KW-1133">Transmembrane helix</keyword>
<evidence type="ECO:0000313" key="21">
    <source>
        <dbReference type="EMBL" id="KAK4483350.1"/>
    </source>
</evidence>
<dbReference type="EMBL" id="JAYDYQ010002534">
    <property type="protein sequence ID" value="KAK4483360.1"/>
    <property type="molecule type" value="Genomic_DNA"/>
</dbReference>
<protein>
    <recommendedName>
        <fullName evidence="20">Protein kinase domain-containing protein</fullName>
    </recommendedName>
</protein>
<dbReference type="InterPro" id="IPR017441">
    <property type="entry name" value="Protein_kinase_ATP_BS"/>
</dbReference>
<dbReference type="Pfam" id="PF07714">
    <property type="entry name" value="PK_Tyr_Ser-Thr"/>
    <property type="match status" value="1"/>
</dbReference>
<keyword evidence="10" id="KW-0418">Kinase</keyword>
<dbReference type="InterPro" id="IPR011009">
    <property type="entry name" value="Kinase-like_dom_sf"/>
</dbReference>
<keyword evidence="8" id="KW-0677">Repeat</keyword>
<dbReference type="InterPro" id="IPR052422">
    <property type="entry name" value="Auxin_Ser/Thr_Kinase"/>
</dbReference>
<dbReference type="InterPro" id="IPR032675">
    <property type="entry name" value="LRR_dom_sf"/>
</dbReference>
<dbReference type="SUPFAM" id="SSF52058">
    <property type="entry name" value="L domain-like"/>
    <property type="match status" value="1"/>
</dbReference>
<evidence type="ECO:0000256" key="3">
    <source>
        <dbReference type="ARBA" id="ARBA00022527"/>
    </source>
</evidence>
<gene>
    <name evidence="21" type="ORF">RD792_010536</name>
    <name evidence="22" type="ORF">RD792_010546</name>
</gene>
<feature type="region of interest" description="Disordered" evidence="17">
    <location>
        <begin position="899"/>
        <end position="923"/>
    </location>
</feature>
<keyword evidence="23" id="KW-1185">Reference proteome</keyword>
<feature type="domain" description="Protein kinase" evidence="20">
    <location>
        <begin position="575"/>
        <end position="855"/>
    </location>
</feature>
<feature type="chain" id="PRO_5045031332" description="Protein kinase domain-containing protein" evidence="19">
    <location>
        <begin position="25"/>
        <end position="923"/>
    </location>
</feature>
<dbReference type="CDD" id="cd14066">
    <property type="entry name" value="STKc_IRAK"/>
    <property type="match status" value="1"/>
</dbReference>
<evidence type="ECO:0000256" key="18">
    <source>
        <dbReference type="SAM" id="Phobius"/>
    </source>
</evidence>
<reference evidence="21" key="2">
    <citation type="submission" date="2023-12" db="EMBL/GenBank/DDBJ databases">
        <authorList>
            <person name="Ostevik K."/>
            <person name="Alabady M."/>
            <person name="Zhang M."/>
            <person name="Rausher M."/>
        </authorList>
    </citation>
    <scope>NUCLEOTIDE SEQUENCE</scope>
    <source>
        <strain evidence="21">DNT005</strain>
        <tissue evidence="21">Whole leaf</tissue>
    </source>
</reference>
<feature type="compositionally biased region" description="Gly residues" evidence="17">
    <location>
        <begin position="449"/>
        <end position="470"/>
    </location>
</feature>
<keyword evidence="3" id="KW-0723">Serine/threonine-protein kinase</keyword>
<evidence type="ECO:0000256" key="15">
    <source>
        <dbReference type="ARBA" id="ARBA00023180"/>
    </source>
</evidence>
<evidence type="ECO:0000256" key="12">
    <source>
        <dbReference type="ARBA" id="ARBA00022989"/>
    </source>
</evidence>
<proteinExistence type="inferred from homology"/>
<organism evidence="21 23">
    <name type="scientific">Penstemon davidsonii</name>
    <dbReference type="NCBI Taxonomy" id="160366"/>
    <lineage>
        <taxon>Eukaryota</taxon>
        <taxon>Viridiplantae</taxon>
        <taxon>Streptophyta</taxon>
        <taxon>Embryophyta</taxon>
        <taxon>Tracheophyta</taxon>
        <taxon>Spermatophyta</taxon>
        <taxon>Magnoliopsida</taxon>
        <taxon>eudicotyledons</taxon>
        <taxon>Gunneridae</taxon>
        <taxon>Pentapetalae</taxon>
        <taxon>asterids</taxon>
        <taxon>lamiids</taxon>
        <taxon>Lamiales</taxon>
        <taxon>Plantaginaceae</taxon>
        <taxon>Cheloneae</taxon>
        <taxon>Penstemon</taxon>
    </lineage>
</organism>
<evidence type="ECO:0000256" key="7">
    <source>
        <dbReference type="ARBA" id="ARBA00022729"/>
    </source>
</evidence>
<dbReference type="InterPro" id="IPR013210">
    <property type="entry name" value="LRR_N_plant-typ"/>
</dbReference>
<evidence type="ECO:0000256" key="13">
    <source>
        <dbReference type="ARBA" id="ARBA00023136"/>
    </source>
</evidence>
<dbReference type="InterPro" id="IPR000719">
    <property type="entry name" value="Prot_kinase_dom"/>
</dbReference>
<dbReference type="Proteomes" id="UP001291926">
    <property type="component" value="Unassembled WGS sequence"/>
</dbReference>
<dbReference type="Gene3D" id="3.80.10.10">
    <property type="entry name" value="Ribonuclease Inhibitor"/>
    <property type="match status" value="2"/>
</dbReference>
<comment type="subcellular location">
    <subcellularLocation>
        <location evidence="1">Membrane</location>
        <topology evidence="1">Single-pass membrane protein</topology>
    </subcellularLocation>
</comment>
<keyword evidence="14" id="KW-0675">Receptor</keyword>
<keyword evidence="4" id="KW-0433">Leucine-rich repeat</keyword>
<dbReference type="Gene3D" id="1.10.510.10">
    <property type="entry name" value="Transferase(Phosphotransferase) domain 1"/>
    <property type="match status" value="1"/>
</dbReference>
<feature type="compositionally biased region" description="Polar residues" evidence="17">
    <location>
        <begin position="899"/>
        <end position="908"/>
    </location>
</feature>
<dbReference type="PROSITE" id="PS00107">
    <property type="entry name" value="PROTEIN_KINASE_ATP"/>
    <property type="match status" value="1"/>
</dbReference>
<evidence type="ECO:0000256" key="8">
    <source>
        <dbReference type="ARBA" id="ARBA00022737"/>
    </source>
</evidence>
<evidence type="ECO:0000256" key="9">
    <source>
        <dbReference type="ARBA" id="ARBA00022741"/>
    </source>
</evidence>
<dbReference type="PROSITE" id="PS50011">
    <property type="entry name" value="PROTEIN_KINASE_DOM"/>
    <property type="match status" value="1"/>
</dbReference>
<evidence type="ECO:0000256" key="14">
    <source>
        <dbReference type="ARBA" id="ARBA00023170"/>
    </source>
</evidence>
<dbReference type="PROSITE" id="PS00108">
    <property type="entry name" value="PROTEIN_KINASE_ST"/>
    <property type="match status" value="1"/>
</dbReference>
<keyword evidence="6 18" id="KW-0812">Transmembrane</keyword>
<feature type="signal peptide" evidence="19">
    <location>
        <begin position="1"/>
        <end position="24"/>
    </location>
</feature>
<sequence length="923" mass="100870">MATHHHHHPFLLLFLSLLLHLSSADDSAVMSRLLSSLSPPPSGWSSSTPFCNWTNVHCDTTSTFVTSINLNSASISGTLPPELNQLTQLQSLSLQRNSLSGTLPSFENMTSLEQIFLDENDFSTVPNNFLLGLTNLQTFSISENTHLAPWEIPSYLTQSTNLVTFYASNASITGFIPDIFGSFPNLQNLRLSYNNLTGSLPGSFSGTEIQNLWLNNQRLSGSIDVLSNMTQLSQVWLHANAFSGGIPDLSGCTNLFDLQLRDNRFTGVLPPSLMTLPHLLNITLQNNRLQGPYPRFPDTVRVVTIGTTNSFCLDTPGPCDPQVSTLLEVAGALGYPPSLAESWAGNNACRDWRFINCDTQGRNVTVVNMGRQGFSGNISPAFANLTSLRTLVLSDNNLTGVIPSVLTSLPQLQTFDVSNNNLSGPIPVFTSSVRFTSNGNLLLGRNDTSGGGGGGGGAGTRPGNPNGSGSGSSRKSSAGMIAGVIVAVLVFIGVLLFVSYKCYVKRRIKRFETVEDSERGKELVKTNEVNGSNGIVGVASEIQSQSSGDHSEIHVFEGGNVSISIQVLRQVTDNFSENNVLGRGGFGVVYKGELHDGTKIAVKRMESGPMGSKGMKEFQAEIAVLTKVRHRHLVALLGYCINGSERLLVYEYMPQGTLSQHLFEWEELGYSPLTWKQRVTIALDVARGVEYLHSLAQQSFIHRDLKPSNILLSDDMRAKVADFGLVKNAPDGKYSVETRLAGTFGYLAPEYAATGRVTTKVDVYAFGVVIMEILTGRKALDETMPDERSHLVTWFRRVLINRENLRKSIDPMLDPDDETYESICKVAELAGHCTAREPFQRPDMGHAVNILGPLVEQWRPSKPEEEEGNGIDLHMSLPQALQRWQADEGTSRMFDDFSYSETQSSIPSKPSGFGDTFGSMDCR</sequence>
<dbReference type="PANTHER" id="PTHR47986">
    <property type="entry name" value="OSJNBA0070M12.3 PROTEIN"/>
    <property type="match status" value="1"/>
</dbReference>
<keyword evidence="15" id="KW-0325">Glycoprotein</keyword>
<keyword evidence="7 19" id="KW-0732">Signal</keyword>
<feature type="binding site" evidence="16">
    <location>
        <position position="603"/>
    </location>
    <ligand>
        <name>ATP</name>
        <dbReference type="ChEBI" id="CHEBI:30616"/>
    </ligand>
</feature>
<comment type="similarity">
    <text evidence="2">Belongs to the protein kinase superfamily. Ser/Thr protein kinase family.</text>
</comment>
<name>A0ABR0D2E7_9LAMI</name>
<evidence type="ECO:0000313" key="23">
    <source>
        <dbReference type="Proteomes" id="UP001291926"/>
    </source>
</evidence>
<evidence type="ECO:0000313" key="22">
    <source>
        <dbReference type="EMBL" id="KAK4483360.1"/>
    </source>
</evidence>
<dbReference type="EMBL" id="JAYDYQ010002534">
    <property type="protein sequence ID" value="KAK4483350.1"/>
    <property type="molecule type" value="Genomic_DNA"/>
</dbReference>
<evidence type="ECO:0000256" key="10">
    <source>
        <dbReference type="ARBA" id="ARBA00022777"/>
    </source>
</evidence>
<dbReference type="InterPro" id="IPR001611">
    <property type="entry name" value="Leu-rich_rpt"/>
</dbReference>
<dbReference type="Pfam" id="PF00560">
    <property type="entry name" value="LRR_1"/>
    <property type="match status" value="1"/>
</dbReference>
<dbReference type="SMART" id="SM00369">
    <property type="entry name" value="LRR_TYP"/>
    <property type="match status" value="5"/>
</dbReference>
<dbReference type="Gene3D" id="3.30.200.20">
    <property type="entry name" value="Phosphorylase Kinase, domain 1"/>
    <property type="match status" value="1"/>
</dbReference>
<dbReference type="Pfam" id="PF08263">
    <property type="entry name" value="LRRNT_2"/>
    <property type="match status" value="2"/>
</dbReference>
<evidence type="ECO:0000256" key="1">
    <source>
        <dbReference type="ARBA" id="ARBA00004167"/>
    </source>
</evidence>
<reference evidence="21 23" key="1">
    <citation type="journal article" date="2023" name="bioRxiv">
        <title>Genome report: Whole genome sequence and annotation of Penstemon davidsonii.</title>
        <authorList>
            <person name="Ostevik K.L."/>
            <person name="Alabady M."/>
            <person name="Zhang M."/>
            <person name="Rausher M.D."/>
        </authorList>
    </citation>
    <scope>NUCLEOTIDE SEQUENCE [LARGE SCALE GENOMIC DNA]</scope>
    <source>
        <strain evidence="21">DNT005</strain>
        <tissue evidence="21">Whole leaf</tissue>
    </source>
</reference>
<evidence type="ECO:0000256" key="16">
    <source>
        <dbReference type="PROSITE-ProRule" id="PRU10141"/>
    </source>
</evidence>
<evidence type="ECO:0000256" key="19">
    <source>
        <dbReference type="SAM" id="SignalP"/>
    </source>
</evidence>
<evidence type="ECO:0000256" key="2">
    <source>
        <dbReference type="ARBA" id="ARBA00008684"/>
    </source>
</evidence>
<evidence type="ECO:0000256" key="11">
    <source>
        <dbReference type="ARBA" id="ARBA00022840"/>
    </source>
</evidence>